<evidence type="ECO:0000256" key="5">
    <source>
        <dbReference type="ARBA" id="ARBA00022630"/>
    </source>
</evidence>
<keyword evidence="7" id="KW-0274">FAD</keyword>
<dbReference type="Gene3D" id="3.30.43.10">
    <property type="entry name" value="Uridine Diphospho-n-acetylenolpyruvylglucosamine Reductase, domain 2"/>
    <property type="match status" value="1"/>
</dbReference>
<dbReference type="InterPro" id="IPR016167">
    <property type="entry name" value="FAD-bd_PCMH_sub1"/>
</dbReference>
<evidence type="ECO:0000256" key="8">
    <source>
        <dbReference type="ARBA" id="ARBA00023180"/>
    </source>
</evidence>
<comment type="similarity">
    <text evidence="3">Belongs to the oxygen-dependent FAD-linked oxidoreductase family.</text>
</comment>
<dbReference type="EMBL" id="JBJXBP010000008">
    <property type="protein sequence ID" value="KAL3812362.1"/>
    <property type="molecule type" value="Genomic_DNA"/>
</dbReference>
<evidence type="ECO:0000256" key="2">
    <source>
        <dbReference type="ARBA" id="ARBA00004913"/>
    </source>
</evidence>
<dbReference type="Proteomes" id="UP001634393">
    <property type="component" value="Unassembled WGS sequence"/>
</dbReference>
<dbReference type="InterPro" id="IPR006094">
    <property type="entry name" value="Oxid_FAD_bind_N"/>
</dbReference>
<keyword evidence="5" id="KW-0285">Flavoprotein</keyword>
<keyword evidence="8" id="KW-0325">Glycoprotein</keyword>
<dbReference type="Pfam" id="PF01565">
    <property type="entry name" value="FAD_binding_4"/>
    <property type="match status" value="1"/>
</dbReference>
<keyword evidence="12" id="KW-1185">Reference proteome</keyword>
<accession>A0ABD3RJ61</accession>
<dbReference type="Gene3D" id="3.30.465.10">
    <property type="match status" value="1"/>
</dbReference>
<dbReference type="InterPro" id="IPR016169">
    <property type="entry name" value="FAD-bd_PCMH_sub2"/>
</dbReference>
<dbReference type="AlphaFoldDB" id="A0ABD3RJ61"/>
<protein>
    <recommendedName>
        <fullName evidence="10">FAD-binding PCMH-type domain-containing protein</fullName>
    </recommendedName>
</protein>
<keyword evidence="4" id="KW-0017">Alkaloid metabolism</keyword>
<feature type="signal peptide" evidence="9">
    <location>
        <begin position="1"/>
        <end position="21"/>
    </location>
</feature>
<comment type="caution">
    <text evidence="11">The sequence shown here is derived from an EMBL/GenBank/DDBJ whole genome shotgun (WGS) entry which is preliminary data.</text>
</comment>
<evidence type="ECO:0000256" key="9">
    <source>
        <dbReference type="SAM" id="SignalP"/>
    </source>
</evidence>
<evidence type="ECO:0000256" key="1">
    <source>
        <dbReference type="ARBA" id="ARBA00001974"/>
    </source>
</evidence>
<evidence type="ECO:0000256" key="4">
    <source>
        <dbReference type="ARBA" id="ARBA00022589"/>
    </source>
</evidence>
<reference evidence="11 12" key="1">
    <citation type="submission" date="2024-12" db="EMBL/GenBank/DDBJ databases">
        <title>The unique morphological basis and parallel evolutionary history of personate flowers in Penstemon.</title>
        <authorList>
            <person name="Depatie T.H."/>
            <person name="Wessinger C.A."/>
        </authorList>
    </citation>
    <scope>NUCLEOTIDE SEQUENCE [LARGE SCALE GENOMIC DNA]</scope>
    <source>
        <strain evidence="11">WTNN_2</strain>
        <tissue evidence="11">Leaf</tissue>
    </source>
</reference>
<dbReference type="InterPro" id="IPR012951">
    <property type="entry name" value="BBE"/>
</dbReference>
<evidence type="ECO:0000256" key="6">
    <source>
        <dbReference type="ARBA" id="ARBA00022729"/>
    </source>
</evidence>
<evidence type="ECO:0000313" key="12">
    <source>
        <dbReference type="Proteomes" id="UP001634393"/>
    </source>
</evidence>
<evidence type="ECO:0000256" key="7">
    <source>
        <dbReference type="ARBA" id="ARBA00022827"/>
    </source>
</evidence>
<evidence type="ECO:0000313" key="11">
    <source>
        <dbReference type="EMBL" id="KAL3812362.1"/>
    </source>
</evidence>
<keyword evidence="6 9" id="KW-0732">Signal</keyword>
<comment type="cofactor">
    <cofactor evidence="1">
        <name>FAD</name>
        <dbReference type="ChEBI" id="CHEBI:57692"/>
    </cofactor>
</comment>
<dbReference type="PROSITE" id="PS51387">
    <property type="entry name" value="FAD_PCMH"/>
    <property type="match status" value="1"/>
</dbReference>
<comment type="pathway">
    <text evidence="2">Alkaloid biosynthesis.</text>
</comment>
<gene>
    <name evidence="11" type="ORF">ACJIZ3_013630</name>
</gene>
<name>A0ABD3RJ61_9LAMI</name>
<organism evidence="11 12">
    <name type="scientific">Penstemon smallii</name>
    <dbReference type="NCBI Taxonomy" id="265156"/>
    <lineage>
        <taxon>Eukaryota</taxon>
        <taxon>Viridiplantae</taxon>
        <taxon>Streptophyta</taxon>
        <taxon>Embryophyta</taxon>
        <taxon>Tracheophyta</taxon>
        <taxon>Spermatophyta</taxon>
        <taxon>Magnoliopsida</taxon>
        <taxon>eudicotyledons</taxon>
        <taxon>Gunneridae</taxon>
        <taxon>Pentapetalae</taxon>
        <taxon>asterids</taxon>
        <taxon>lamiids</taxon>
        <taxon>Lamiales</taxon>
        <taxon>Plantaginaceae</taxon>
        <taxon>Cheloneae</taxon>
        <taxon>Penstemon</taxon>
    </lineage>
</organism>
<dbReference type="Gene3D" id="3.40.462.20">
    <property type="match status" value="1"/>
</dbReference>
<dbReference type="SUPFAM" id="SSF56176">
    <property type="entry name" value="FAD-binding/transporter-associated domain-like"/>
    <property type="match status" value="1"/>
</dbReference>
<sequence>MDPCITLILTSFLILLSFSTSYQIQDSFQKCVAIHSITLFPSNSTLFYTSKNASSYNTILQSTIQNLRFISPSVPKPLLIFTPIFESHVQSGVICAKKLGIQLRIRSGGHDYEGISYTSGFEPPPPFILLDLGKLRAIDVNIPDNSAWVQAGATIGELYYRIAEKSQSHGFPAGLCTSLGIGGHITGGAYGPMMRKFGLGADNVIDAIIVNANGEIFDRKAMGEDLFWAIRGGGGGSFGIILSWKVKLVQVPSIVTVFTVPRTLEQGATRILVKWQEIADKIDENLFIRVLIRPVNGTKTGMRTVQTSYNALFLGRSDNLLQIMKKEFPEMGLTKNDCLEMSWIESMVIIGRYPRNTPPEVLLQGTNPFKRNFKAKSDFVKEPIQESGLEGLWKRLLEEESPLLIWNPYGGMMSKISESETPFPYRKGVIFMAQYLIYWESEEKSVSRHYEWMRQLYVYMAPYVSKFPRGAYANYRDLELGMNMKPAGNNASVSASKWGIKYFNRNFKRLVLVKSRVDPDDFFWHEQSIPLEDVKKNNSGLF</sequence>
<dbReference type="PANTHER" id="PTHR32448">
    <property type="entry name" value="OS08G0158400 PROTEIN"/>
    <property type="match status" value="1"/>
</dbReference>
<dbReference type="InterPro" id="IPR016166">
    <property type="entry name" value="FAD-bd_PCMH"/>
</dbReference>
<evidence type="ECO:0000259" key="10">
    <source>
        <dbReference type="PROSITE" id="PS51387"/>
    </source>
</evidence>
<dbReference type="Pfam" id="PF08031">
    <property type="entry name" value="BBE"/>
    <property type="match status" value="1"/>
</dbReference>
<proteinExistence type="inferred from homology"/>
<feature type="chain" id="PRO_5044845336" description="FAD-binding PCMH-type domain-containing protein" evidence="9">
    <location>
        <begin position="22"/>
        <end position="542"/>
    </location>
</feature>
<evidence type="ECO:0000256" key="3">
    <source>
        <dbReference type="ARBA" id="ARBA00005466"/>
    </source>
</evidence>
<dbReference type="InterPro" id="IPR036318">
    <property type="entry name" value="FAD-bd_PCMH-like_sf"/>
</dbReference>
<feature type="domain" description="FAD-binding PCMH-type" evidence="10">
    <location>
        <begin position="73"/>
        <end position="251"/>
    </location>
</feature>